<dbReference type="PANTHER" id="PTHR40841:SF2">
    <property type="entry name" value="SIDEROPHORE-DEGRADING ESTERASE (EUROFUNG)"/>
    <property type="match status" value="1"/>
</dbReference>
<dbReference type="AlphaFoldDB" id="A0A7L7L7C2"/>
<evidence type="ECO:0000313" key="4">
    <source>
        <dbReference type="Proteomes" id="UP000514509"/>
    </source>
</evidence>
<name>A0A7L7L7C2_9BACT</name>
<dbReference type="EMBL" id="CP055153">
    <property type="protein sequence ID" value="QMU28742.1"/>
    <property type="molecule type" value="Genomic_DNA"/>
</dbReference>
<evidence type="ECO:0000256" key="2">
    <source>
        <dbReference type="ARBA" id="ARBA00022801"/>
    </source>
</evidence>
<dbReference type="InterPro" id="IPR000801">
    <property type="entry name" value="Esterase-like"/>
</dbReference>
<organism evidence="3 4">
    <name type="scientific">Adhaeribacter radiodurans</name>
    <dbReference type="NCBI Taxonomy" id="2745197"/>
    <lineage>
        <taxon>Bacteria</taxon>
        <taxon>Pseudomonadati</taxon>
        <taxon>Bacteroidota</taxon>
        <taxon>Cytophagia</taxon>
        <taxon>Cytophagales</taxon>
        <taxon>Hymenobacteraceae</taxon>
        <taxon>Adhaeribacter</taxon>
    </lineage>
</organism>
<evidence type="ECO:0000313" key="3">
    <source>
        <dbReference type="EMBL" id="QMU28742.1"/>
    </source>
</evidence>
<dbReference type="InterPro" id="IPR029058">
    <property type="entry name" value="AB_hydrolase_fold"/>
</dbReference>
<sequence>MKKFLFYSVLVFLFSCEEENIDPNLVESFSLTSANTGRDYTISVHLPEDYSLSANTYATLYVLDAEQDEDFVAITSKKVSAALNKSNVIVIGIRYKKDNARDIDYTPTVTHHGKGGSAAFLTFIKEELIPRIQTDYRADTLRSQRTIIGHSYGGLLGAYAFIKHNELFGNYLLLSPSLFYDNSIILQYEQQIRPSIKNKKQLVFVGAGSTEKDLLVANDLFYRRLVNFYPHTTSLFSLVPGKGHLASKNTDIEKAIHFYYKNR</sequence>
<dbReference type="InterPro" id="IPR052558">
    <property type="entry name" value="Siderophore_Hydrolase_D"/>
</dbReference>
<dbReference type="Pfam" id="PF00756">
    <property type="entry name" value="Esterase"/>
    <property type="match status" value="1"/>
</dbReference>
<dbReference type="Gene3D" id="3.40.50.1820">
    <property type="entry name" value="alpha/beta hydrolase"/>
    <property type="match status" value="1"/>
</dbReference>
<dbReference type="SUPFAM" id="SSF53474">
    <property type="entry name" value="alpha/beta-Hydrolases"/>
    <property type="match status" value="1"/>
</dbReference>
<gene>
    <name evidence="3" type="ORF">HUW48_12165</name>
</gene>
<protein>
    <submittedName>
        <fullName evidence="3">Alpha/beta hydrolase</fullName>
    </submittedName>
</protein>
<dbReference type="KEGG" id="add:HUW48_12165"/>
<keyword evidence="2 3" id="KW-0378">Hydrolase</keyword>
<dbReference type="PANTHER" id="PTHR40841">
    <property type="entry name" value="SIDEROPHORE TRIACETYLFUSARININE C ESTERASE"/>
    <property type="match status" value="1"/>
</dbReference>
<proteinExistence type="inferred from homology"/>
<dbReference type="PROSITE" id="PS51257">
    <property type="entry name" value="PROKAR_LIPOPROTEIN"/>
    <property type="match status" value="1"/>
</dbReference>
<keyword evidence="4" id="KW-1185">Reference proteome</keyword>
<accession>A0A7L7L7C2</accession>
<dbReference type="GO" id="GO:0016788">
    <property type="term" value="F:hydrolase activity, acting on ester bonds"/>
    <property type="evidence" value="ECO:0007669"/>
    <property type="project" value="TreeGrafter"/>
</dbReference>
<comment type="similarity">
    <text evidence="1">Belongs to the esterase D family.</text>
</comment>
<dbReference type="Proteomes" id="UP000514509">
    <property type="component" value="Chromosome"/>
</dbReference>
<reference evidence="3 4" key="1">
    <citation type="submission" date="2020-08" db="EMBL/GenBank/DDBJ databases">
        <title>Adhaeribacter dokdonensis sp. nov., isolated from the rhizosphere of Elymus tsukushiensis, a plant native to the Dokdo Islands, Republic of Korea.</title>
        <authorList>
            <person name="Ghim S.Y."/>
        </authorList>
    </citation>
    <scope>NUCLEOTIDE SEQUENCE [LARGE SCALE GENOMIC DNA]</scope>
    <source>
        <strain evidence="3 4">KUDC8001</strain>
    </source>
</reference>
<evidence type="ECO:0000256" key="1">
    <source>
        <dbReference type="ARBA" id="ARBA00005622"/>
    </source>
</evidence>
<dbReference type="RefSeq" id="WP_182415926.1">
    <property type="nucleotide sequence ID" value="NZ_CP055153.1"/>
</dbReference>